<gene>
    <name evidence="1" type="ORF">GMARGA_LOCUS5430</name>
</gene>
<proteinExistence type="predicted"/>
<dbReference type="Proteomes" id="UP000789901">
    <property type="component" value="Unassembled WGS sequence"/>
</dbReference>
<evidence type="ECO:0000313" key="1">
    <source>
        <dbReference type="EMBL" id="CAG8569839.1"/>
    </source>
</evidence>
<organism evidence="1 2">
    <name type="scientific">Gigaspora margarita</name>
    <dbReference type="NCBI Taxonomy" id="4874"/>
    <lineage>
        <taxon>Eukaryota</taxon>
        <taxon>Fungi</taxon>
        <taxon>Fungi incertae sedis</taxon>
        <taxon>Mucoromycota</taxon>
        <taxon>Glomeromycotina</taxon>
        <taxon>Glomeromycetes</taxon>
        <taxon>Diversisporales</taxon>
        <taxon>Gigasporaceae</taxon>
        <taxon>Gigaspora</taxon>
    </lineage>
</organism>
<comment type="caution">
    <text evidence="1">The sequence shown here is derived from an EMBL/GenBank/DDBJ whole genome shotgun (WGS) entry which is preliminary data.</text>
</comment>
<keyword evidence="2" id="KW-1185">Reference proteome</keyword>
<accession>A0ABN7UDJ3</accession>
<evidence type="ECO:0000313" key="2">
    <source>
        <dbReference type="Proteomes" id="UP000789901"/>
    </source>
</evidence>
<sequence length="55" mass="6265">MLYCNYAFISLIEAYLENICASKDDIADEDTIKNIESNVVSIENPQKVVTRQKPN</sequence>
<dbReference type="EMBL" id="CAJVQB010002305">
    <property type="protein sequence ID" value="CAG8569839.1"/>
    <property type="molecule type" value="Genomic_DNA"/>
</dbReference>
<reference evidence="1 2" key="1">
    <citation type="submission" date="2021-06" db="EMBL/GenBank/DDBJ databases">
        <authorList>
            <person name="Kallberg Y."/>
            <person name="Tangrot J."/>
            <person name="Rosling A."/>
        </authorList>
    </citation>
    <scope>NUCLEOTIDE SEQUENCE [LARGE SCALE GENOMIC DNA]</scope>
    <source>
        <strain evidence="1 2">120-4 pot B 10/14</strain>
    </source>
</reference>
<protein>
    <submittedName>
        <fullName evidence="1">26429_t:CDS:1</fullName>
    </submittedName>
</protein>
<name>A0ABN7UDJ3_GIGMA</name>